<dbReference type="GO" id="GO:0005829">
    <property type="term" value="C:cytosol"/>
    <property type="evidence" value="ECO:0007669"/>
    <property type="project" value="TreeGrafter"/>
</dbReference>
<evidence type="ECO:0000256" key="2">
    <source>
        <dbReference type="ARBA" id="ARBA00010493"/>
    </source>
</evidence>
<protein>
    <recommendedName>
        <fullName evidence="3">tRNA threonylcarbamoyladenosine biosynthesis protein TsaB</fullName>
    </recommendedName>
    <alternativeName>
        <fullName evidence="6">t(6)A37 threonylcarbamoyladenosine biosynthesis protein TsaB</fullName>
    </alternativeName>
</protein>
<dbReference type="EMBL" id="FOYU01000001">
    <property type="protein sequence ID" value="SFR42258.1"/>
    <property type="molecule type" value="Genomic_DNA"/>
</dbReference>
<reference evidence="9" key="1">
    <citation type="submission" date="2016-10" db="EMBL/GenBank/DDBJ databases">
        <authorList>
            <person name="Varghese N."/>
            <person name="Submissions S."/>
        </authorList>
    </citation>
    <scope>NUCLEOTIDE SEQUENCE [LARGE SCALE GENOMIC DNA]</scope>
    <source>
        <strain evidence="9">CGMCC 1.7285</strain>
    </source>
</reference>
<dbReference type="FunFam" id="3.30.420.40:FF:000097">
    <property type="entry name" value="tRNA threonylcarbamoyladenosine biosynthesis protein TsaB"/>
    <property type="match status" value="1"/>
</dbReference>
<evidence type="ECO:0000256" key="1">
    <source>
        <dbReference type="ARBA" id="ARBA00004496"/>
    </source>
</evidence>
<dbReference type="Proteomes" id="UP000199424">
    <property type="component" value="Unassembled WGS sequence"/>
</dbReference>
<dbReference type="AlphaFoldDB" id="A0A1I6GJA5"/>
<dbReference type="InterPro" id="IPR043129">
    <property type="entry name" value="ATPase_NBD"/>
</dbReference>
<dbReference type="Gene3D" id="3.30.420.40">
    <property type="match status" value="2"/>
</dbReference>
<keyword evidence="5" id="KW-0819">tRNA processing</keyword>
<organism evidence="8 9">
    <name type="scientific">Pseudidiomarina maritima</name>
    <dbReference type="NCBI Taxonomy" id="519453"/>
    <lineage>
        <taxon>Bacteria</taxon>
        <taxon>Pseudomonadati</taxon>
        <taxon>Pseudomonadota</taxon>
        <taxon>Gammaproteobacteria</taxon>
        <taxon>Alteromonadales</taxon>
        <taxon>Idiomarinaceae</taxon>
        <taxon>Pseudidiomarina</taxon>
    </lineage>
</organism>
<dbReference type="PANTHER" id="PTHR11735">
    <property type="entry name" value="TRNA N6-ADENOSINE THREONYLCARBAMOYLTRANSFERASE"/>
    <property type="match status" value="1"/>
</dbReference>
<feature type="domain" description="Gcp-like" evidence="7">
    <location>
        <begin position="32"/>
        <end position="152"/>
    </location>
</feature>
<evidence type="ECO:0000256" key="6">
    <source>
        <dbReference type="ARBA" id="ARBA00032446"/>
    </source>
</evidence>
<evidence type="ECO:0000256" key="4">
    <source>
        <dbReference type="ARBA" id="ARBA00022490"/>
    </source>
</evidence>
<sequence>MNLHAVLALDTSTEQCSVALKVGDKVVSRAAITPREHSQRILGFVQEVLDEQNIKLADVNALVVGHGPGSFTGVRIGVSIAQGLAFSHTLPVFPVSTLTALAQQAIRKHDTQVVISAIDARMQEVYVAPFRNVQGMAEQVAPEQMAPLADMSAQPWWTEVAGVGEVMGAGTGWQAYADALNPAQQVTVLDEVTLPLAEDMLHWALVHGKAVDAADLEPLYVRNEVAWKKLPGRE</sequence>
<evidence type="ECO:0000256" key="5">
    <source>
        <dbReference type="ARBA" id="ARBA00022694"/>
    </source>
</evidence>
<dbReference type="NCBIfam" id="TIGR03725">
    <property type="entry name" value="T6A_YeaZ"/>
    <property type="match status" value="1"/>
</dbReference>
<dbReference type="InterPro" id="IPR000905">
    <property type="entry name" value="Gcp-like_dom"/>
</dbReference>
<keyword evidence="9" id="KW-1185">Reference proteome</keyword>
<name>A0A1I6GJA5_9GAMM</name>
<evidence type="ECO:0000256" key="3">
    <source>
        <dbReference type="ARBA" id="ARBA00019012"/>
    </source>
</evidence>
<dbReference type="Pfam" id="PF00814">
    <property type="entry name" value="TsaD"/>
    <property type="match status" value="1"/>
</dbReference>
<proteinExistence type="inferred from homology"/>
<gene>
    <name evidence="8" type="ORF">SAMN04488070_0802</name>
</gene>
<comment type="subcellular location">
    <subcellularLocation>
        <location evidence="1">Cytoplasm</location>
    </subcellularLocation>
</comment>
<dbReference type="GO" id="GO:0002949">
    <property type="term" value="P:tRNA threonylcarbamoyladenosine modification"/>
    <property type="evidence" value="ECO:0007669"/>
    <property type="project" value="InterPro"/>
</dbReference>
<dbReference type="SUPFAM" id="SSF53067">
    <property type="entry name" value="Actin-like ATPase domain"/>
    <property type="match status" value="2"/>
</dbReference>
<dbReference type="CDD" id="cd24032">
    <property type="entry name" value="ASKHA_NBD_TsaB"/>
    <property type="match status" value="1"/>
</dbReference>
<dbReference type="PANTHER" id="PTHR11735:SF11">
    <property type="entry name" value="TRNA THREONYLCARBAMOYLADENOSINE BIOSYNTHESIS PROTEIN TSAB"/>
    <property type="match status" value="1"/>
</dbReference>
<evidence type="ECO:0000313" key="9">
    <source>
        <dbReference type="Proteomes" id="UP000199424"/>
    </source>
</evidence>
<dbReference type="InterPro" id="IPR022496">
    <property type="entry name" value="T6A_TsaB"/>
</dbReference>
<comment type="similarity">
    <text evidence="2">Belongs to the KAE1 / TsaD family. TsaB subfamily.</text>
</comment>
<evidence type="ECO:0000259" key="7">
    <source>
        <dbReference type="Pfam" id="PF00814"/>
    </source>
</evidence>
<dbReference type="RefSeq" id="WP_092855507.1">
    <property type="nucleotide sequence ID" value="NZ_FOYU01000001.1"/>
</dbReference>
<accession>A0A1I6GJA5</accession>
<evidence type="ECO:0000313" key="8">
    <source>
        <dbReference type="EMBL" id="SFR42258.1"/>
    </source>
</evidence>
<keyword evidence="4" id="KW-0963">Cytoplasm</keyword>